<reference evidence="1 2" key="1">
    <citation type="submission" date="2020-08" db="EMBL/GenBank/DDBJ databases">
        <title>Genomic Encyclopedia of Type Strains, Phase IV (KMG-IV): sequencing the most valuable type-strain genomes for metagenomic binning, comparative biology and taxonomic classification.</title>
        <authorList>
            <person name="Goeker M."/>
        </authorList>
    </citation>
    <scope>NUCLEOTIDE SEQUENCE [LARGE SCALE GENOMIC DNA]</scope>
    <source>
        <strain evidence="1 2">DSM 103733</strain>
    </source>
</reference>
<protein>
    <submittedName>
        <fullName evidence="1">Uncharacterized protein</fullName>
    </submittedName>
</protein>
<dbReference type="EMBL" id="JACHEK010000002">
    <property type="protein sequence ID" value="MBB6143045.1"/>
    <property type="molecule type" value="Genomic_DNA"/>
</dbReference>
<name>A0A841JRK6_9BACT</name>
<evidence type="ECO:0000313" key="2">
    <source>
        <dbReference type="Proteomes" id="UP000538666"/>
    </source>
</evidence>
<proteinExistence type="predicted"/>
<sequence length="65" mass="7180">MNILEDNCVGLIQVFDGGGCLQARYISEFFANSLAQTFGDFEVFTAQPFGRIQFLLKKNMPGSIA</sequence>
<keyword evidence="2" id="KW-1185">Reference proteome</keyword>
<accession>A0A841JRK6</accession>
<evidence type="ECO:0000313" key="1">
    <source>
        <dbReference type="EMBL" id="MBB6143045.1"/>
    </source>
</evidence>
<gene>
    <name evidence="1" type="ORF">HNQ77_000989</name>
</gene>
<comment type="caution">
    <text evidence="1">The sequence shown here is derived from an EMBL/GenBank/DDBJ whole genome shotgun (WGS) entry which is preliminary data.</text>
</comment>
<dbReference type="Proteomes" id="UP000538666">
    <property type="component" value="Unassembled WGS sequence"/>
</dbReference>
<organism evidence="1 2">
    <name type="scientific">Silvibacterium bohemicum</name>
    <dbReference type="NCBI Taxonomy" id="1577686"/>
    <lineage>
        <taxon>Bacteria</taxon>
        <taxon>Pseudomonadati</taxon>
        <taxon>Acidobacteriota</taxon>
        <taxon>Terriglobia</taxon>
        <taxon>Terriglobales</taxon>
        <taxon>Acidobacteriaceae</taxon>
        <taxon>Silvibacterium</taxon>
    </lineage>
</organism>
<dbReference type="AlphaFoldDB" id="A0A841JRK6"/>